<dbReference type="RefSeq" id="WP_260190273.1">
    <property type="nucleotide sequence ID" value="NZ_JAFFZE010000006.1"/>
</dbReference>
<sequence>MLLLAPLAAFLVERMKGRVPVTTGAALAALAVAVVTTWPPPGPTTWRRAVDWLAARPGATLLVEAYSPYPDPDRHRIVARDRLVDGPVPPGTDYPVAAETMYGRYLIGAYPKQEAAYEKLFRSRTALPIRRAVEVGAPCRHALLAGVRSPLGSSRGGGLTSSAIEVRASGHASDTGCAVRWS</sequence>
<keyword evidence="2" id="KW-1185">Reference proteome</keyword>
<name>A0ABT2J4Z4_9PSEU</name>
<gene>
    <name evidence="1" type="ORF">JT362_07380</name>
</gene>
<dbReference type="Proteomes" id="UP001156441">
    <property type="component" value="Unassembled WGS sequence"/>
</dbReference>
<comment type="caution">
    <text evidence="1">The sequence shown here is derived from an EMBL/GenBank/DDBJ whole genome shotgun (WGS) entry which is preliminary data.</text>
</comment>
<accession>A0ABT2J4Z4</accession>
<protein>
    <submittedName>
        <fullName evidence="1">Uncharacterized protein</fullName>
    </submittedName>
</protein>
<evidence type="ECO:0000313" key="2">
    <source>
        <dbReference type="Proteomes" id="UP001156441"/>
    </source>
</evidence>
<reference evidence="1 2" key="1">
    <citation type="submission" date="2021-02" db="EMBL/GenBank/DDBJ databases">
        <title>Actinophytocola xerophila sp. nov., isolated from soil of cotton cropping field.</title>
        <authorList>
            <person name="Huang R."/>
            <person name="Chen X."/>
            <person name="Ge X."/>
            <person name="Liu W."/>
        </authorList>
    </citation>
    <scope>NUCLEOTIDE SEQUENCE [LARGE SCALE GENOMIC DNA]</scope>
    <source>
        <strain evidence="1 2">S1-96</strain>
    </source>
</reference>
<dbReference type="EMBL" id="JAFFZE010000006">
    <property type="protein sequence ID" value="MCT2582936.1"/>
    <property type="molecule type" value="Genomic_DNA"/>
</dbReference>
<proteinExistence type="predicted"/>
<evidence type="ECO:0000313" key="1">
    <source>
        <dbReference type="EMBL" id="MCT2582936.1"/>
    </source>
</evidence>
<organism evidence="1 2">
    <name type="scientific">Actinophytocola gossypii</name>
    <dbReference type="NCBI Taxonomy" id="2812003"/>
    <lineage>
        <taxon>Bacteria</taxon>
        <taxon>Bacillati</taxon>
        <taxon>Actinomycetota</taxon>
        <taxon>Actinomycetes</taxon>
        <taxon>Pseudonocardiales</taxon>
        <taxon>Pseudonocardiaceae</taxon>
    </lineage>
</organism>